<protein>
    <recommendedName>
        <fullName evidence="4">Secreted protein</fullName>
    </recommendedName>
</protein>
<dbReference type="EMBL" id="LZIN01000033">
    <property type="protein sequence ID" value="OBG07951.1"/>
    <property type="molecule type" value="Genomic_DNA"/>
</dbReference>
<proteinExistence type="predicted"/>
<name>A0A1A2DXU4_MYCSD</name>
<organism evidence="2 3">
    <name type="scientific">Mycolicibacter sinensis (strain JDM601)</name>
    <name type="common">Mycobacterium sinense</name>
    <dbReference type="NCBI Taxonomy" id="875328"/>
    <lineage>
        <taxon>Bacteria</taxon>
        <taxon>Bacillati</taxon>
        <taxon>Actinomycetota</taxon>
        <taxon>Actinomycetes</taxon>
        <taxon>Mycobacteriales</taxon>
        <taxon>Mycobacteriaceae</taxon>
        <taxon>Mycolicibacter</taxon>
    </lineage>
</organism>
<sequence>MCAVKKLVRAVVAFGVAMTAATGLAVEAGADDDAAPEGTLEGIYTYNGNGITARWKIYPLCVPTVGDGRVPLHDAVGCRLQVESDGPPGQAGSYRLSNGRWSYHTPLLAGTRCPDGSTAASEEMYQFDTALNGTYTQSHNAVCGWQPGLEKHPFTLTYVSPLPNPVIHYPLTCQDNPIHLCS</sequence>
<reference evidence="3" key="1">
    <citation type="submission" date="2016-06" db="EMBL/GenBank/DDBJ databases">
        <authorList>
            <person name="Sutton G."/>
            <person name="Brinkac L."/>
            <person name="Sanka R."/>
            <person name="Adams M."/>
            <person name="Lau E."/>
            <person name="Mehaffy C."/>
            <person name="Tameris M."/>
            <person name="Hatherill M."/>
            <person name="Hanekom W."/>
            <person name="Mahomed H."/>
            <person name="Mcshane H."/>
        </authorList>
    </citation>
    <scope>NUCLEOTIDE SEQUENCE [LARGE SCALE GENOMIC DNA]</scope>
    <source>
        <strain evidence="3">852014-51077_SCH5608930-a</strain>
    </source>
</reference>
<gene>
    <name evidence="2" type="ORF">A5771_04105</name>
</gene>
<feature type="chain" id="PRO_5038725996" description="Secreted protein" evidence="1">
    <location>
        <begin position="26"/>
        <end position="182"/>
    </location>
</feature>
<evidence type="ECO:0000313" key="3">
    <source>
        <dbReference type="Proteomes" id="UP000093985"/>
    </source>
</evidence>
<dbReference type="Proteomes" id="UP000093985">
    <property type="component" value="Unassembled WGS sequence"/>
</dbReference>
<evidence type="ECO:0008006" key="4">
    <source>
        <dbReference type="Google" id="ProtNLM"/>
    </source>
</evidence>
<keyword evidence="1" id="KW-0732">Signal</keyword>
<dbReference type="AlphaFoldDB" id="A0A1A2DXU4"/>
<accession>A0A1A2DXU4</accession>
<feature type="signal peptide" evidence="1">
    <location>
        <begin position="1"/>
        <end position="25"/>
    </location>
</feature>
<evidence type="ECO:0000256" key="1">
    <source>
        <dbReference type="SAM" id="SignalP"/>
    </source>
</evidence>
<comment type="caution">
    <text evidence="2">The sequence shown here is derived from an EMBL/GenBank/DDBJ whole genome shotgun (WGS) entry which is preliminary data.</text>
</comment>
<evidence type="ECO:0000313" key="2">
    <source>
        <dbReference type="EMBL" id="OBG07951.1"/>
    </source>
</evidence>